<proteinExistence type="predicted"/>
<comment type="caution">
    <text evidence="1">The sequence shown here is derived from an EMBL/GenBank/DDBJ whole genome shotgun (WGS) entry which is preliminary data.</text>
</comment>
<evidence type="ECO:0008006" key="3">
    <source>
        <dbReference type="Google" id="ProtNLM"/>
    </source>
</evidence>
<sequence>MGITYFACAYPSNLVDEVFNDPRVALTINPSIDYWAAEHRKELPTLDLDKMWHSFQAVTAPPPKTMWFHYPRPAYRMFEGGVAGIDSAGMEWFPWIRVISPDETAVISRDLATLDPVLLAKAETRRYGPSDYMAETCAQFLKNAQTFTNELIEDGLGFVYSIG</sequence>
<evidence type="ECO:0000313" key="2">
    <source>
        <dbReference type="Proteomes" id="UP001501791"/>
    </source>
</evidence>
<dbReference type="Proteomes" id="UP001501791">
    <property type="component" value="Unassembled WGS sequence"/>
</dbReference>
<accession>A0ABN2B2P4</accession>
<evidence type="ECO:0000313" key="1">
    <source>
        <dbReference type="EMBL" id="GAA1531407.1"/>
    </source>
</evidence>
<dbReference type="EMBL" id="BAAALY010000002">
    <property type="protein sequence ID" value="GAA1531407.1"/>
    <property type="molecule type" value="Genomic_DNA"/>
</dbReference>
<dbReference type="RefSeq" id="WP_346035133.1">
    <property type="nucleotide sequence ID" value="NZ_BAAALY010000002.1"/>
</dbReference>
<keyword evidence="2" id="KW-1185">Reference proteome</keyword>
<organism evidence="1 2">
    <name type="scientific">Brevibacterium picturae</name>
    <dbReference type="NCBI Taxonomy" id="260553"/>
    <lineage>
        <taxon>Bacteria</taxon>
        <taxon>Bacillati</taxon>
        <taxon>Actinomycetota</taxon>
        <taxon>Actinomycetes</taxon>
        <taxon>Micrococcales</taxon>
        <taxon>Brevibacteriaceae</taxon>
        <taxon>Brevibacterium</taxon>
    </lineage>
</organism>
<name>A0ABN2B2P4_9MICO</name>
<gene>
    <name evidence="1" type="ORF">GCM10009691_04050</name>
</gene>
<protein>
    <recommendedName>
        <fullName evidence="3">DUF1877 family protein</fullName>
    </recommendedName>
</protein>
<reference evidence="1 2" key="1">
    <citation type="journal article" date="2019" name="Int. J. Syst. Evol. Microbiol.">
        <title>The Global Catalogue of Microorganisms (GCM) 10K type strain sequencing project: providing services to taxonomists for standard genome sequencing and annotation.</title>
        <authorList>
            <consortium name="The Broad Institute Genomics Platform"/>
            <consortium name="The Broad Institute Genome Sequencing Center for Infectious Disease"/>
            <person name="Wu L."/>
            <person name="Ma J."/>
        </authorList>
    </citation>
    <scope>NUCLEOTIDE SEQUENCE [LARGE SCALE GENOMIC DNA]</scope>
    <source>
        <strain evidence="1 2">JCM 13319</strain>
    </source>
</reference>